<evidence type="ECO:0000259" key="7">
    <source>
        <dbReference type="PROSITE" id="PS51820"/>
    </source>
</evidence>
<dbReference type="Pfam" id="PF00933">
    <property type="entry name" value="Glyco_hydro_3"/>
    <property type="match status" value="1"/>
</dbReference>
<dbReference type="Gene3D" id="3.20.20.300">
    <property type="entry name" value="Glycoside hydrolase, family 3, N-terminal domain"/>
    <property type="match status" value="1"/>
</dbReference>
<keyword evidence="9" id="KW-1185">Reference proteome</keyword>
<dbReference type="RefSeq" id="WP_155707317.1">
    <property type="nucleotide sequence ID" value="NZ_BMWU01000016.1"/>
</dbReference>
<evidence type="ECO:0000256" key="4">
    <source>
        <dbReference type="ARBA" id="ARBA00032194"/>
    </source>
</evidence>
<dbReference type="InterPro" id="IPR013783">
    <property type="entry name" value="Ig-like_fold"/>
</dbReference>
<comment type="caution">
    <text evidence="8">The sequence shown here is derived from an EMBL/GenBank/DDBJ whole genome shotgun (WGS) entry which is preliminary data.</text>
</comment>
<dbReference type="InterPro" id="IPR001764">
    <property type="entry name" value="Glyco_hydro_3_N"/>
</dbReference>
<keyword evidence="6" id="KW-0732">Signal</keyword>
<dbReference type="AlphaFoldDB" id="A0A6I3X3A4"/>
<dbReference type="SMART" id="SM00758">
    <property type="entry name" value="PA14"/>
    <property type="match status" value="1"/>
</dbReference>
<keyword evidence="2 8" id="KW-0378">Hydrolase</keyword>
<dbReference type="PANTHER" id="PTHR42715">
    <property type="entry name" value="BETA-GLUCOSIDASE"/>
    <property type="match status" value="1"/>
</dbReference>
<evidence type="ECO:0000256" key="5">
    <source>
        <dbReference type="ARBA" id="ARBA00032594"/>
    </source>
</evidence>
<evidence type="ECO:0000256" key="2">
    <source>
        <dbReference type="ARBA" id="ARBA00022801"/>
    </source>
</evidence>
<dbReference type="PRINTS" id="PR00133">
    <property type="entry name" value="GLHYDRLASE3"/>
</dbReference>
<dbReference type="Pfam" id="PF07691">
    <property type="entry name" value="PA14"/>
    <property type="match status" value="1"/>
</dbReference>
<dbReference type="Gene3D" id="2.60.40.10">
    <property type="entry name" value="Immunoglobulins"/>
    <property type="match status" value="1"/>
</dbReference>
<dbReference type="Proteomes" id="UP000431684">
    <property type="component" value="Unassembled WGS sequence"/>
</dbReference>
<sequence>MMRAATIGRFRRTLPAIAVLCSMLPAAPAHAFGVPFKGNEVEARVGAMIDNMSLQQKFEFIRVNDGHMLPLLPSQGLAGTTAYDSSMGVHVGLGTFGTQFPSQSALAATWSINRAQQFGLAIGYETRQAGAQQMLSPGLNIFRTPYNGRNAEYVSGEDPFLGAVFGPAITNAIQAQGIQAAAKHYVANDQEANRHLTNVTVDERTLREIYLPGFESTVKNASPASVMCAFNKINGDYGCESHHLITEVLKGEWGYQGFVMSDFNSIHHPQKAAWAGADLDMPSALAFTDQTMYDLVYSNQVPMVVLDDKVRRNLRAMVSFGFDKALPVPTALDTAYGDAASLAVAREGIVLLRNDSGKGSMPVLPLAANARVAVIGDMAQQEPASPFGTAWAPTNRHISELSGLQQLNVDPANVTFIPGLSLNPKEAVWYQPGSTAQALNPGLKAEYFANTQLAGSAAVTRIEPGVAWNFMTGANVTASGSTSLSGFAATPGAFSARFTGTIKPTVTGEQVFKVRADGAYKLWVNDELVLSSDGAPIAGDVVNAYSASGKTAKLKAGSLYTVKLEYRRLSGAYFPVLGSINGIQMSWASLAAPDSLANYDAVVVAVGKNAEYEGEGADVAFELPEYQSELIRNVAKVNSNTVVVVHGGGPSEMGGWAKKTAAVLQAWYPGQFGGQAVAEILYGTVNPSGKLPVTIGGVAGDYPTSAGYGAIADYQPSGNFADAATNPAKKTLAYSEGVFMGYRGFDKSGTKPLYPFGFGLSYTTFAYGNLALSSSKLAAGATVNATFTLTNTGTKAGYEVAQLYVRPATAAVARPKQELKGFAKVFLQAGETKTVSIPVDARSLAYYTTATGAWQVDAGKYTIHVGSSSADLPQKAGLTVQSALQLSTASSNPLPAPVQEAVQVAAGRAY</sequence>
<proteinExistence type="inferred from homology"/>
<gene>
    <name evidence="8" type="ORF">GJV26_02355</name>
</gene>
<dbReference type="SMART" id="SM01217">
    <property type="entry name" value="Fn3_like"/>
    <property type="match status" value="1"/>
</dbReference>
<protein>
    <recommendedName>
        <fullName evidence="5">Beta-D-glucoside glucohydrolase</fullName>
    </recommendedName>
    <alternativeName>
        <fullName evidence="3">Cellobiase</fullName>
    </alternativeName>
    <alternativeName>
        <fullName evidence="4">Gentiobiase</fullName>
    </alternativeName>
</protein>
<reference evidence="8 9" key="1">
    <citation type="submission" date="2019-11" db="EMBL/GenBank/DDBJ databases">
        <title>Draft Genome Sequences of Six Type Strains of the Genus Massilia.</title>
        <authorList>
            <person name="Miess H."/>
            <person name="Frediansyah A."/>
            <person name="Goeker M."/>
            <person name="Gross H."/>
        </authorList>
    </citation>
    <scope>NUCLEOTIDE SEQUENCE [LARGE SCALE GENOMIC DNA]</scope>
    <source>
        <strain evidence="8 9">DSM 17513</strain>
    </source>
</reference>
<evidence type="ECO:0000313" key="8">
    <source>
        <dbReference type="EMBL" id="MUI11334.1"/>
    </source>
</evidence>
<dbReference type="InterPro" id="IPR011658">
    <property type="entry name" value="PA14_dom"/>
</dbReference>
<dbReference type="PANTHER" id="PTHR42715:SF10">
    <property type="entry name" value="BETA-GLUCOSIDASE"/>
    <property type="match status" value="1"/>
</dbReference>
<dbReference type="InterPro" id="IPR037524">
    <property type="entry name" value="PA14/GLEYA"/>
</dbReference>
<dbReference type="EMBL" id="WNWM01000002">
    <property type="protein sequence ID" value="MUI11334.1"/>
    <property type="molecule type" value="Genomic_DNA"/>
</dbReference>
<name>A0A6I3X3A4_9BURK</name>
<evidence type="ECO:0000313" key="9">
    <source>
        <dbReference type="Proteomes" id="UP000431684"/>
    </source>
</evidence>
<dbReference type="GO" id="GO:0008422">
    <property type="term" value="F:beta-glucosidase activity"/>
    <property type="evidence" value="ECO:0007669"/>
    <property type="project" value="UniProtKB-ARBA"/>
</dbReference>
<dbReference type="InterPro" id="IPR026891">
    <property type="entry name" value="Fn3-like"/>
</dbReference>
<feature type="domain" description="PA14" evidence="7">
    <location>
        <begin position="438"/>
        <end position="601"/>
    </location>
</feature>
<evidence type="ECO:0000256" key="6">
    <source>
        <dbReference type="SAM" id="SignalP"/>
    </source>
</evidence>
<comment type="similarity">
    <text evidence="1">Belongs to the glycosyl hydrolase 3 family.</text>
</comment>
<organism evidence="8 9">
    <name type="scientific">Pseudoduganella dura</name>
    <dbReference type="NCBI Taxonomy" id="321982"/>
    <lineage>
        <taxon>Bacteria</taxon>
        <taxon>Pseudomonadati</taxon>
        <taxon>Pseudomonadota</taxon>
        <taxon>Betaproteobacteria</taxon>
        <taxon>Burkholderiales</taxon>
        <taxon>Oxalobacteraceae</taxon>
        <taxon>Telluria group</taxon>
        <taxon>Pseudoduganella</taxon>
    </lineage>
</organism>
<dbReference type="GO" id="GO:0005975">
    <property type="term" value="P:carbohydrate metabolic process"/>
    <property type="evidence" value="ECO:0007669"/>
    <property type="project" value="InterPro"/>
</dbReference>
<evidence type="ECO:0000256" key="3">
    <source>
        <dbReference type="ARBA" id="ARBA00031448"/>
    </source>
</evidence>
<dbReference type="OrthoDB" id="9781691at2"/>
<dbReference type="Pfam" id="PF14310">
    <property type="entry name" value="Fn3-like"/>
    <property type="match status" value="1"/>
</dbReference>
<dbReference type="SUPFAM" id="SSF52279">
    <property type="entry name" value="Beta-D-glucan exohydrolase, C-terminal domain"/>
    <property type="match status" value="1"/>
</dbReference>
<dbReference type="InterPro" id="IPR002772">
    <property type="entry name" value="Glyco_hydro_3_C"/>
</dbReference>
<evidence type="ECO:0000256" key="1">
    <source>
        <dbReference type="ARBA" id="ARBA00005336"/>
    </source>
</evidence>
<dbReference type="Gene3D" id="3.40.50.1700">
    <property type="entry name" value="Glycoside hydrolase family 3 C-terminal domain"/>
    <property type="match status" value="1"/>
</dbReference>
<dbReference type="SUPFAM" id="SSF51445">
    <property type="entry name" value="(Trans)glycosidases"/>
    <property type="match status" value="1"/>
</dbReference>
<dbReference type="InterPro" id="IPR036881">
    <property type="entry name" value="Glyco_hydro_3_C_sf"/>
</dbReference>
<dbReference type="FunFam" id="2.60.40.10:FF:000495">
    <property type="entry name" value="Periplasmic beta-glucosidase"/>
    <property type="match status" value="1"/>
</dbReference>
<dbReference type="PROSITE" id="PS51820">
    <property type="entry name" value="PA14"/>
    <property type="match status" value="1"/>
</dbReference>
<dbReference type="InterPro" id="IPR036962">
    <property type="entry name" value="Glyco_hydro_3_N_sf"/>
</dbReference>
<dbReference type="InterPro" id="IPR050288">
    <property type="entry name" value="Cellulose_deg_GH3"/>
</dbReference>
<dbReference type="InterPro" id="IPR017853">
    <property type="entry name" value="GH"/>
</dbReference>
<dbReference type="Gene3D" id="2.60.120.260">
    <property type="entry name" value="Galactose-binding domain-like"/>
    <property type="match status" value="1"/>
</dbReference>
<feature type="chain" id="PRO_5026011858" description="Beta-D-glucoside glucohydrolase" evidence="6">
    <location>
        <begin position="32"/>
        <end position="910"/>
    </location>
</feature>
<feature type="signal peptide" evidence="6">
    <location>
        <begin position="1"/>
        <end position="31"/>
    </location>
</feature>
<accession>A0A6I3X3A4</accession>
<dbReference type="Pfam" id="PF01915">
    <property type="entry name" value="Glyco_hydro_3_C"/>
    <property type="match status" value="1"/>
</dbReference>